<evidence type="ECO:0000256" key="1">
    <source>
        <dbReference type="SAM" id="MobiDB-lite"/>
    </source>
</evidence>
<name>A0A2S7SUT0_9BACT</name>
<dbReference type="PROSITE" id="PS51257">
    <property type="entry name" value="PROKAR_LIPOPROTEIN"/>
    <property type="match status" value="1"/>
</dbReference>
<evidence type="ECO:0000313" key="4">
    <source>
        <dbReference type="Proteomes" id="UP000239872"/>
    </source>
</evidence>
<dbReference type="PANTHER" id="PTHR24637:SF388">
    <property type="entry name" value="NEMATODE CUTICLE COLLAGEN N-TERMINAL DOMAIN-CONTAINING PROTEIN"/>
    <property type="match status" value="1"/>
</dbReference>
<feature type="chain" id="PRO_5015423787" description="Collagen-like protein" evidence="2">
    <location>
        <begin position="26"/>
        <end position="223"/>
    </location>
</feature>
<dbReference type="Proteomes" id="UP000239872">
    <property type="component" value="Unassembled WGS sequence"/>
</dbReference>
<dbReference type="InterPro" id="IPR008160">
    <property type="entry name" value="Collagen"/>
</dbReference>
<gene>
    <name evidence="3" type="ORF">CJD36_010910</name>
</gene>
<feature type="region of interest" description="Disordered" evidence="1">
    <location>
        <begin position="36"/>
        <end position="66"/>
    </location>
</feature>
<keyword evidence="4" id="KW-1185">Reference proteome</keyword>
<sequence length="223" mass="23048">MKQIKTALGATLTIAGLLLISTLGSCVKGDKGDTGAAGTNGTNGTNGAQGAQGNQGPMGATGATGSTGAQGAVGATGATGAAGNTNVHTTTYTIAPTTWTWLGSPNFYNGANATCANITSAVINYGMVAAFWQDPATSTTTWYAMPYVWSPTATQTYTVSLDWMQVGSFGIRFYWNDGTNAVWTTNKTLKIVTISGSAKAAHPNTNWNDYNQVMAVQAEYDNK</sequence>
<dbReference type="RefSeq" id="WP_105039206.1">
    <property type="nucleotide sequence ID" value="NZ_PPSL01000003.1"/>
</dbReference>
<keyword evidence="2" id="KW-0732">Signal</keyword>
<dbReference type="PANTHER" id="PTHR24637">
    <property type="entry name" value="COLLAGEN"/>
    <property type="match status" value="1"/>
</dbReference>
<protein>
    <recommendedName>
        <fullName evidence="5">Collagen-like protein</fullName>
    </recommendedName>
</protein>
<accession>A0A2S7SUT0</accession>
<comment type="caution">
    <text evidence="3">The sequence shown here is derived from an EMBL/GenBank/DDBJ whole genome shotgun (WGS) entry which is preliminary data.</text>
</comment>
<dbReference type="AlphaFoldDB" id="A0A2S7SUT0"/>
<organism evidence="3 4">
    <name type="scientific">Flavipsychrobacter stenotrophus</name>
    <dbReference type="NCBI Taxonomy" id="2077091"/>
    <lineage>
        <taxon>Bacteria</taxon>
        <taxon>Pseudomonadati</taxon>
        <taxon>Bacteroidota</taxon>
        <taxon>Chitinophagia</taxon>
        <taxon>Chitinophagales</taxon>
        <taxon>Chitinophagaceae</taxon>
        <taxon>Flavipsychrobacter</taxon>
    </lineage>
</organism>
<feature type="signal peptide" evidence="2">
    <location>
        <begin position="1"/>
        <end position="25"/>
    </location>
</feature>
<dbReference type="EMBL" id="PPSL01000003">
    <property type="protein sequence ID" value="PQJ10478.1"/>
    <property type="molecule type" value="Genomic_DNA"/>
</dbReference>
<dbReference type="Pfam" id="PF01391">
    <property type="entry name" value="Collagen"/>
    <property type="match status" value="1"/>
</dbReference>
<evidence type="ECO:0000313" key="3">
    <source>
        <dbReference type="EMBL" id="PQJ10478.1"/>
    </source>
</evidence>
<evidence type="ECO:0008006" key="5">
    <source>
        <dbReference type="Google" id="ProtNLM"/>
    </source>
</evidence>
<evidence type="ECO:0000256" key="2">
    <source>
        <dbReference type="SAM" id="SignalP"/>
    </source>
</evidence>
<reference evidence="3 4" key="1">
    <citation type="submission" date="2018-01" db="EMBL/GenBank/DDBJ databases">
        <title>A novel member of the phylum Bacteroidetes isolated from glacier ice.</title>
        <authorList>
            <person name="Liu Q."/>
            <person name="Xin Y.-H."/>
        </authorList>
    </citation>
    <scope>NUCLEOTIDE SEQUENCE [LARGE SCALE GENOMIC DNA]</scope>
    <source>
        <strain evidence="3 4">RB1R16</strain>
    </source>
</reference>
<proteinExistence type="predicted"/>